<evidence type="ECO:0000313" key="1">
    <source>
        <dbReference type="EMBL" id="KZP04344.1"/>
    </source>
</evidence>
<dbReference type="EMBL" id="KV417933">
    <property type="protein sequence ID" value="KZP04344.1"/>
    <property type="molecule type" value="Genomic_DNA"/>
</dbReference>
<dbReference type="AlphaFoldDB" id="A0A167UVK4"/>
<organism evidence="1 2">
    <name type="scientific">Athelia psychrophila</name>
    <dbReference type="NCBI Taxonomy" id="1759441"/>
    <lineage>
        <taxon>Eukaryota</taxon>
        <taxon>Fungi</taxon>
        <taxon>Dikarya</taxon>
        <taxon>Basidiomycota</taxon>
        <taxon>Agaricomycotina</taxon>
        <taxon>Agaricomycetes</taxon>
        <taxon>Agaricomycetidae</taxon>
        <taxon>Atheliales</taxon>
        <taxon>Atheliaceae</taxon>
        <taxon>Athelia</taxon>
    </lineage>
</organism>
<dbReference type="Proteomes" id="UP000076532">
    <property type="component" value="Unassembled WGS sequence"/>
</dbReference>
<reference evidence="1 2" key="1">
    <citation type="journal article" date="2016" name="Mol. Biol. Evol.">
        <title>Comparative Genomics of Early-Diverging Mushroom-Forming Fungi Provides Insights into the Origins of Lignocellulose Decay Capabilities.</title>
        <authorList>
            <person name="Nagy L.G."/>
            <person name="Riley R."/>
            <person name="Tritt A."/>
            <person name="Adam C."/>
            <person name="Daum C."/>
            <person name="Floudas D."/>
            <person name="Sun H."/>
            <person name="Yadav J.S."/>
            <person name="Pangilinan J."/>
            <person name="Larsson K.H."/>
            <person name="Matsuura K."/>
            <person name="Barry K."/>
            <person name="Labutti K."/>
            <person name="Kuo R."/>
            <person name="Ohm R.A."/>
            <person name="Bhattacharya S.S."/>
            <person name="Shirouzu T."/>
            <person name="Yoshinaga Y."/>
            <person name="Martin F.M."/>
            <person name="Grigoriev I.V."/>
            <person name="Hibbett D.S."/>
        </authorList>
    </citation>
    <scope>NUCLEOTIDE SEQUENCE [LARGE SCALE GENOMIC DNA]</scope>
    <source>
        <strain evidence="1 2">CBS 109695</strain>
    </source>
</reference>
<accession>A0A167UVK4</accession>
<evidence type="ECO:0000313" key="2">
    <source>
        <dbReference type="Proteomes" id="UP000076532"/>
    </source>
</evidence>
<protein>
    <submittedName>
        <fullName evidence="1">Uncharacterized protein</fullName>
    </submittedName>
</protein>
<sequence length="70" mass="8255">MAAVLEIRCACRHVWRTCCNQSCRVFFRCCTHRCLRPCFIYLMLEIRSVRLCKHNLAAFGEHDTTNLAVY</sequence>
<proteinExistence type="predicted"/>
<gene>
    <name evidence="1" type="ORF">FIBSPDRAFT_413569</name>
</gene>
<keyword evidence="2" id="KW-1185">Reference proteome</keyword>
<name>A0A167UVK4_9AGAM</name>